<dbReference type="RefSeq" id="WP_272091774.1">
    <property type="nucleotide sequence ID" value="NZ_JAQNDL010000005.1"/>
</dbReference>
<comment type="function">
    <text evidence="9">Couples transcription and DNA repair by recognizing RNA polymerase (RNAP) stalled at DNA lesions. Mediates ATP-dependent release of RNAP and its truncated transcript from the DNA, and recruitment of nucleotide excision repair machinery to the damaged site.</text>
</comment>
<dbReference type="SMART" id="SM00982">
    <property type="entry name" value="TRCF"/>
    <property type="match status" value="1"/>
</dbReference>
<evidence type="ECO:0000256" key="7">
    <source>
        <dbReference type="ARBA" id="ARBA00023125"/>
    </source>
</evidence>
<dbReference type="SUPFAM" id="SSF141259">
    <property type="entry name" value="CarD-like"/>
    <property type="match status" value="1"/>
</dbReference>
<dbReference type="PROSITE" id="PS51192">
    <property type="entry name" value="HELICASE_ATP_BIND_1"/>
    <property type="match status" value="1"/>
</dbReference>
<feature type="region of interest" description="Disordered" evidence="10">
    <location>
        <begin position="377"/>
        <end position="414"/>
    </location>
</feature>
<dbReference type="EMBL" id="JAQNDL010000005">
    <property type="protein sequence ID" value="MDC0723232.1"/>
    <property type="molecule type" value="Genomic_DNA"/>
</dbReference>
<evidence type="ECO:0000256" key="8">
    <source>
        <dbReference type="ARBA" id="ARBA00023204"/>
    </source>
</evidence>
<dbReference type="CDD" id="cd17991">
    <property type="entry name" value="DEXHc_TRCF"/>
    <property type="match status" value="1"/>
</dbReference>
<evidence type="ECO:0000256" key="3">
    <source>
        <dbReference type="ARBA" id="ARBA00022763"/>
    </source>
</evidence>
<accession>A0ABT5EBI6</accession>
<dbReference type="InterPro" id="IPR001650">
    <property type="entry name" value="Helicase_C-like"/>
</dbReference>
<evidence type="ECO:0000259" key="11">
    <source>
        <dbReference type="PROSITE" id="PS51192"/>
    </source>
</evidence>
<dbReference type="Pfam" id="PF00271">
    <property type="entry name" value="Helicase_C"/>
    <property type="match status" value="1"/>
</dbReference>
<evidence type="ECO:0000256" key="2">
    <source>
        <dbReference type="ARBA" id="ARBA00022741"/>
    </source>
</evidence>
<dbReference type="InterPro" id="IPR037235">
    <property type="entry name" value="TRCF-like_C_D7"/>
</dbReference>
<evidence type="ECO:0000256" key="9">
    <source>
        <dbReference type="HAMAP-Rule" id="MF_00969"/>
    </source>
</evidence>
<gene>
    <name evidence="9 13" type="primary">mfd</name>
    <name evidence="13" type="ORF">POL25_40475</name>
</gene>
<keyword evidence="7 9" id="KW-0238">DNA-binding</keyword>
<dbReference type="Pfam" id="PF00270">
    <property type="entry name" value="DEAD"/>
    <property type="match status" value="1"/>
</dbReference>
<dbReference type="PANTHER" id="PTHR47964:SF1">
    <property type="entry name" value="ATP-DEPENDENT DNA HELICASE HOMOLOG RECG, CHLOROPLASTIC"/>
    <property type="match status" value="1"/>
</dbReference>
<protein>
    <recommendedName>
        <fullName evidence="9">Transcription-repair-coupling factor</fullName>
        <shortName evidence="9">TRCF</shortName>
        <ecNumber evidence="9">3.6.4.-</ecNumber>
    </recommendedName>
</protein>
<keyword evidence="4 9" id="KW-0378">Hydrolase</keyword>
<dbReference type="PANTHER" id="PTHR47964">
    <property type="entry name" value="ATP-DEPENDENT DNA HELICASE HOMOLOG RECG, CHLOROPLASTIC"/>
    <property type="match status" value="1"/>
</dbReference>
<dbReference type="InterPro" id="IPR014001">
    <property type="entry name" value="Helicase_ATP-bd"/>
</dbReference>
<keyword evidence="14" id="KW-1185">Reference proteome</keyword>
<evidence type="ECO:0000256" key="4">
    <source>
        <dbReference type="ARBA" id="ARBA00022801"/>
    </source>
</evidence>
<comment type="caution">
    <text evidence="13">The sequence shown here is derived from an EMBL/GenBank/DDBJ whole genome shotgun (WGS) entry which is preliminary data.</text>
</comment>
<dbReference type="Gene3D" id="3.30.2060.10">
    <property type="entry name" value="Penicillin-binding protein 1b domain"/>
    <property type="match status" value="1"/>
</dbReference>
<keyword evidence="8 9" id="KW-0234">DNA repair</keyword>
<dbReference type="NCBIfam" id="TIGR00580">
    <property type="entry name" value="mfd"/>
    <property type="match status" value="1"/>
</dbReference>
<dbReference type="SMART" id="SM00487">
    <property type="entry name" value="DEXDc"/>
    <property type="match status" value="1"/>
</dbReference>
<evidence type="ECO:0000256" key="5">
    <source>
        <dbReference type="ARBA" id="ARBA00022806"/>
    </source>
</evidence>
<dbReference type="InterPro" id="IPR047112">
    <property type="entry name" value="RecG/Mfd"/>
</dbReference>
<dbReference type="Pfam" id="PF17757">
    <property type="entry name" value="UvrB_inter"/>
    <property type="match status" value="1"/>
</dbReference>
<dbReference type="SUPFAM" id="SSF52540">
    <property type="entry name" value="P-loop containing nucleoside triphosphate hydrolases"/>
    <property type="match status" value="4"/>
</dbReference>
<evidence type="ECO:0000256" key="1">
    <source>
        <dbReference type="ARBA" id="ARBA00022490"/>
    </source>
</evidence>
<feature type="domain" description="Helicase C-terminal" evidence="12">
    <location>
        <begin position="873"/>
        <end position="1035"/>
    </location>
</feature>
<dbReference type="Pfam" id="PF03461">
    <property type="entry name" value="TRCF"/>
    <property type="match status" value="1"/>
</dbReference>
<keyword evidence="6 9" id="KW-0067">ATP-binding</keyword>
<dbReference type="InterPro" id="IPR036101">
    <property type="entry name" value="CarD-like/TRCF_RID_sf"/>
</dbReference>
<dbReference type="Gene3D" id="2.40.10.170">
    <property type="match status" value="1"/>
</dbReference>
<dbReference type="InterPro" id="IPR004576">
    <property type="entry name" value="Mfd"/>
</dbReference>
<evidence type="ECO:0000259" key="12">
    <source>
        <dbReference type="PROSITE" id="PS51194"/>
    </source>
</evidence>
<dbReference type="EC" id="3.6.4.-" evidence="9"/>
<reference evidence="13 14" key="1">
    <citation type="submission" date="2022-11" db="EMBL/GenBank/DDBJ databases">
        <title>Minimal conservation of predation-associated metabolite biosynthetic gene clusters underscores biosynthetic potential of Myxococcota including descriptions for ten novel species: Archangium lansinium sp. nov., Myxococcus landrumus sp. nov., Nannocystis bai.</title>
        <authorList>
            <person name="Ahearne A."/>
            <person name="Stevens C."/>
            <person name="Dowd S."/>
        </authorList>
    </citation>
    <scope>NUCLEOTIDE SEQUENCE [LARGE SCALE GENOMIC DNA]</scope>
    <source>
        <strain evidence="13 14">BB15-2</strain>
    </source>
</reference>
<dbReference type="SMART" id="SM00490">
    <property type="entry name" value="HELICc"/>
    <property type="match status" value="1"/>
</dbReference>
<dbReference type="Pfam" id="PF02559">
    <property type="entry name" value="CarD_TRCF_RID"/>
    <property type="match status" value="1"/>
</dbReference>
<dbReference type="InterPro" id="IPR003711">
    <property type="entry name" value="CarD-like/TRCF_RID"/>
</dbReference>
<keyword evidence="1 9" id="KW-0963">Cytoplasm</keyword>
<name>A0ABT5EBI6_9BACT</name>
<evidence type="ECO:0000256" key="10">
    <source>
        <dbReference type="SAM" id="MobiDB-lite"/>
    </source>
</evidence>
<dbReference type="Proteomes" id="UP001221686">
    <property type="component" value="Unassembled WGS sequence"/>
</dbReference>
<dbReference type="InterPro" id="IPR041471">
    <property type="entry name" value="UvrB_inter"/>
</dbReference>
<dbReference type="PROSITE" id="PS51194">
    <property type="entry name" value="HELICASE_CTER"/>
    <property type="match status" value="1"/>
</dbReference>
<evidence type="ECO:0000313" key="14">
    <source>
        <dbReference type="Proteomes" id="UP001221686"/>
    </source>
</evidence>
<dbReference type="InterPro" id="IPR005118">
    <property type="entry name" value="TRCF_C"/>
</dbReference>
<comment type="similarity">
    <text evidence="9">In the C-terminal section; belongs to the helicase family. RecG subfamily.</text>
</comment>
<comment type="similarity">
    <text evidence="9">In the N-terminal section; belongs to the UvrB family.</text>
</comment>
<dbReference type="SMART" id="SM01058">
    <property type="entry name" value="CarD_TRCF"/>
    <property type="match status" value="1"/>
</dbReference>
<evidence type="ECO:0000313" key="13">
    <source>
        <dbReference type="EMBL" id="MDC0723232.1"/>
    </source>
</evidence>
<dbReference type="InterPro" id="IPR011545">
    <property type="entry name" value="DEAD/DEAH_box_helicase_dom"/>
</dbReference>
<feature type="domain" description="Helicase ATP-binding" evidence="11">
    <location>
        <begin position="699"/>
        <end position="860"/>
    </location>
</feature>
<dbReference type="HAMAP" id="MF_00969">
    <property type="entry name" value="TRCF"/>
    <property type="match status" value="1"/>
</dbReference>
<keyword evidence="3 9" id="KW-0227">DNA damage</keyword>
<keyword evidence="2 9" id="KW-0547">Nucleotide-binding</keyword>
<dbReference type="Gene3D" id="3.40.50.11180">
    <property type="match status" value="1"/>
</dbReference>
<keyword evidence="5" id="KW-0347">Helicase</keyword>
<proteinExistence type="inferred from homology"/>
<organism evidence="13 14">
    <name type="scientific">Nannocystis bainbridge</name>
    <dbReference type="NCBI Taxonomy" id="2995303"/>
    <lineage>
        <taxon>Bacteria</taxon>
        <taxon>Pseudomonadati</taxon>
        <taxon>Myxococcota</taxon>
        <taxon>Polyangia</taxon>
        <taxon>Nannocystales</taxon>
        <taxon>Nannocystaceae</taxon>
        <taxon>Nannocystis</taxon>
    </lineage>
</organism>
<dbReference type="Gene3D" id="3.40.50.300">
    <property type="entry name" value="P-loop containing nucleotide triphosphate hydrolases"/>
    <property type="match status" value="2"/>
</dbReference>
<evidence type="ECO:0000256" key="6">
    <source>
        <dbReference type="ARBA" id="ARBA00022840"/>
    </source>
</evidence>
<dbReference type="InterPro" id="IPR027417">
    <property type="entry name" value="P-loop_NTPase"/>
</dbReference>
<dbReference type="SUPFAM" id="SSF143517">
    <property type="entry name" value="TRCF domain-like"/>
    <property type="match status" value="1"/>
</dbReference>
<dbReference type="Gene3D" id="3.90.1150.50">
    <property type="entry name" value="Transcription-repair-coupling factor, D7 domain"/>
    <property type="match status" value="1"/>
</dbReference>
<comment type="subcellular location">
    <subcellularLocation>
        <location evidence="9">Cytoplasm</location>
    </subcellularLocation>
</comment>
<sequence length="1238" mass="135104">MPDRPAAPASQRAASVVPGDPLERVLTAVREASDVRVVGAVGGFRGYALAMAASRAEAPVFTVAPDEASARALAGDAAFFLGAPLREAGDGPVLVVPELDTSPYADAAADPRTMALRLAALYRLVDRHAEPPKLIVASVHSLRRRVIPPPQFLDLCTRWGEGDELPREAAIAALQRAGYTRVDVVEDPGTYAVRGGVIDLFVGCSRFPTRVEFDDDMIERLRLFDPESQRSLRAVTSVAIHPVRETVATTAASLRTRVLALADAALAPSSKSRQIVDNLEQGLEFFGVEALTPIFHDGMAPLWDYLPRGTRWVVEEPDALQQVAEEQAQELDEQHGRALAERGVIAPPEQFFVPAADLGRRLRAAPIVLTRLLIEGEPGESSESGDRSEGAGPKGHARKGMSKQAGEERPAVWLQVGSNKPLRTALEASRADRSGEAMRPLVEQIRALQTDTPAAAGDLGELLPWTVLLVVPGRAQVDRLVGALRGHGLAPEALAPELAPIDLRAPTTAGTRVQVAVGELSEGFDYPAARLLVLSEYDLFGKSTRRAQSRRRTGLSSLSQLGVGDYVVHLQHGVGRYVGLVQLQLGGAPGDYVQLEYAGGDKLYLPVYRLSEIERYVAAEGKPPKLDKMGGSTFLVKANKVKTEVRQMAEELLQIYAQREATPGTAYPGPDEYDQSFADSFPFQETPDQETAIDSVQGDLGRARPMDRLICGDVGFGKTEVALRAAFRVAQNGRQVAVLAPTTVLVQQHGITFRERLTPFDLRVEVLNRFASDRQQRRVIEGIASGEVDVVIGTHRLLGKDVRFKDLGLLVIDEEQRFGVAQKERFKKFKAQVDVLTMSATPIPRTLHMSLLGMREISMIRTPPIDRLAVRTAIVRIGDAVIEEGITRELARGGQVFYVVPKILGIEEHAVRIRELVPHARVLVAHGQMPEEMLERTMLEFVEHRADVLVSTTIIESGLDIPRANTMFIAHADQFGLAQLYQLRGRVGRSKQRAHCYLMVQALERLAPEARRRLEAIQRHAELGSGFGVAVHDLEIRGAGELLGARQSGQIQAIGFDAYARILQEAVAELRGEPILRETDPEIAFDSPAYLPEAYVRDVGQRLDLYRRLSAARDRDAVEDVMSEIIDRYGEAPLEAEHLGLVMICKTYGRRLGALAVELKATRLAVRLGPDTPLSGETAGRLGASTHGKFKLQGDRVVATVPEARGPDRRTQLKVAVAALAELAQIAESKPTPANKKR</sequence>